<feature type="binding site" evidence="5">
    <location>
        <begin position="19"/>
        <end position="21"/>
    </location>
    <ligand>
        <name>FMN</name>
        <dbReference type="ChEBI" id="CHEBI:58210"/>
    </ligand>
</feature>
<feature type="binding site" evidence="5">
    <location>
        <position position="146"/>
    </location>
    <ligand>
        <name>FMN</name>
        <dbReference type="ChEBI" id="CHEBI:58210"/>
    </ligand>
</feature>
<dbReference type="Proteomes" id="UP000316921">
    <property type="component" value="Chromosome"/>
</dbReference>
<dbReference type="AlphaFoldDB" id="A0A518BJ96"/>
<dbReference type="Gene3D" id="3.40.50.1950">
    <property type="entry name" value="Flavin prenyltransferase-like"/>
    <property type="match status" value="1"/>
</dbReference>
<dbReference type="KEGG" id="pbap:Pla133_21280"/>
<feature type="binding site" evidence="5">
    <location>
        <position position="176"/>
    </location>
    <ligand>
        <name>dimethylallyl phosphate</name>
        <dbReference type="ChEBI" id="CHEBI:88052"/>
    </ligand>
</feature>
<sequence>MSDSKERTDRRSVFVGLTGGSGHAYAERLIVELVRLGCDVSLSITPAGAKVLRHELGVEAGVAGELLPAALVGWLGSEIAPHVRAFASEAVEAPPSSGTSLTGGVVLCPCSMGTLARVAVGFSSNLVERAADVALKERRNLILVPRETPLSEVHLENMLRLARMGATILPAMPGFYHRPRDLDDLVGHVVGKILDRLGLAHGVGARWRGLPDEPADPAGFDPPAPLEFGDGRRP</sequence>
<dbReference type="EC" id="2.5.1.129" evidence="5"/>
<dbReference type="EMBL" id="CP036287">
    <property type="protein sequence ID" value="QDU67050.1"/>
    <property type="molecule type" value="Genomic_DNA"/>
</dbReference>
<feature type="region of interest" description="Disordered" evidence="6">
    <location>
        <begin position="211"/>
        <end position="234"/>
    </location>
</feature>
<evidence type="ECO:0000256" key="2">
    <source>
        <dbReference type="ARBA" id="ARBA00022630"/>
    </source>
</evidence>
<feature type="binding site" evidence="5">
    <location>
        <position position="45"/>
    </location>
    <ligand>
        <name>FMN</name>
        <dbReference type="ChEBI" id="CHEBI:58210"/>
    </ligand>
</feature>
<keyword evidence="3 5" id="KW-0288">FMN</keyword>
<dbReference type="GO" id="GO:0106141">
    <property type="term" value="F:flavin prenyltransferase activity"/>
    <property type="evidence" value="ECO:0007669"/>
    <property type="project" value="UniProtKB-EC"/>
</dbReference>
<evidence type="ECO:0000256" key="3">
    <source>
        <dbReference type="ARBA" id="ARBA00022643"/>
    </source>
</evidence>
<proteinExistence type="inferred from homology"/>
<dbReference type="HAMAP" id="MF_01984">
    <property type="entry name" value="ubiX_pad"/>
    <property type="match status" value="1"/>
</dbReference>
<dbReference type="RefSeq" id="WP_145064872.1">
    <property type="nucleotide sequence ID" value="NZ_CP036287.1"/>
</dbReference>
<comment type="caution">
    <text evidence="5">Lacks conserved residue(s) required for the propagation of feature annotation.</text>
</comment>
<feature type="binding site" evidence="5">
    <location>
        <begin position="111"/>
        <end position="114"/>
    </location>
    <ligand>
        <name>FMN</name>
        <dbReference type="ChEBI" id="CHEBI:58210"/>
    </ligand>
</feature>
<evidence type="ECO:0000256" key="6">
    <source>
        <dbReference type="SAM" id="MobiDB-lite"/>
    </source>
</evidence>
<evidence type="ECO:0000313" key="8">
    <source>
        <dbReference type="EMBL" id="QDU67050.1"/>
    </source>
</evidence>
<accession>A0A518BJ96</accession>
<keyword evidence="9" id="KW-1185">Reference proteome</keyword>
<dbReference type="InterPro" id="IPR004507">
    <property type="entry name" value="UbiX-like"/>
</dbReference>
<dbReference type="Pfam" id="PF02441">
    <property type="entry name" value="Flavoprotein"/>
    <property type="match status" value="1"/>
</dbReference>
<evidence type="ECO:0000313" key="9">
    <source>
        <dbReference type="Proteomes" id="UP000316921"/>
    </source>
</evidence>
<dbReference type="InterPro" id="IPR036551">
    <property type="entry name" value="Flavin_trans-like"/>
</dbReference>
<keyword evidence="4 5" id="KW-0808">Transferase</keyword>
<reference evidence="8 9" key="1">
    <citation type="submission" date="2019-02" db="EMBL/GenBank/DDBJ databases">
        <title>Deep-cultivation of Planctomycetes and their phenomic and genomic characterization uncovers novel biology.</title>
        <authorList>
            <person name="Wiegand S."/>
            <person name="Jogler M."/>
            <person name="Boedeker C."/>
            <person name="Pinto D."/>
            <person name="Vollmers J."/>
            <person name="Rivas-Marin E."/>
            <person name="Kohn T."/>
            <person name="Peeters S.H."/>
            <person name="Heuer A."/>
            <person name="Rast P."/>
            <person name="Oberbeckmann S."/>
            <person name="Bunk B."/>
            <person name="Jeske O."/>
            <person name="Meyerdierks A."/>
            <person name="Storesund J.E."/>
            <person name="Kallscheuer N."/>
            <person name="Luecker S."/>
            <person name="Lage O.M."/>
            <person name="Pohl T."/>
            <person name="Merkel B.J."/>
            <person name="Hornburger P."/>
            <person name="Mueller R.-W."/>
            <person name="Bruemmer F."/>
            <person name="Labrenz M."/>
            <person name="Spormann A.M."/>
            <person name="Op den Camp H."/>
            <person name="Overmann J."/>
            <person name="Amann R."/>
            <person name="Jetten M.S.M."/>
            <person name="Mascher T."/>
            <person name="Medema M.H."/>
            <person name="Devos D.P."/>
            <person name="Kaster A.-K."/>
            <person name="Ovreas L."/>
            <person name="Rohde M."/>
            <person name="Galperin M.Y."/>
            <person name="Jogler C."/>
        </authorList>
    </citation>
    <scope>NUCLEOTIDE SEQUENCE [LARGE SCALE GENOMIC DNA]</scope>
    <source>
        <strain evidence="8 9">Pla133</strain>
    </source>
</reference>
<comment type="similarity">
    <text evidence="5">Belongs to the UbiX/PAD1 family.</text>
</comment>
<comment type="catalytic activity">
    <reaction evidence="5">
        <text>dimethylallyl phosphate + FMNH2 = prenylated FMNH2 + phosphate</text>
        <dbReference type="Rhea" id="RHEA:37743"/>
        <dbReference type="ChEBI" id="CHEBI:43474"/>
        <dbReference type="ChEBI" id="CHEBI:57618"/>
        <dbReference type="ChEBI" id="CHEBI:87467"/>
        <dbReference type="ChEBI" id="CHEBI:88052"/>
        <dbReference type="EC" id="2.5.1.129"/>
    </reaction>
</comment>
<dbReference type="NCBIfam" id="TIGR00421">
    <property type="entry name" value="ubiX_pad"/>
    <property type="match status" value="1"/>
</dbReference>
<feature type="domain" description="Flavoprotein" evidence="7">
    <location>
        <begin position="13"/>
        <end position="197"/>
    </location>
</feature>
<gene>
    <name evidence="5" type="primary">ubiX</name>
    <name evidence="8" type="ORF">Pla133_21280</name>
</gene>
<dbReference type="InterPro" id="IPR003382">
    <property type="entry name" value="Flavoprotein"/>
</dbReference>
<name>A0A518BJ96_9BACT</name>
<dbReference type="SUPFAM" id="SSF52507">
    <property type="entry name" value="Homo-oligomeric flavin-containing Cys decarboxylases, HFCD"/>
    <property type="match status" value="1"/>
</dbReference>
<keyword evidence="1 5" id="KW-0637">Prenyltransferase</keyword>
<comment type="function">
    <text evidence="5">Flavin prenyltransferase that catalyzes the synthesis of the prenylated FMN cofactor (prenyl-FMN) for 4-hydroxy-3-polyprenylbenzoic acid decarboxylase UbiD. The prenyltransferase is metal-independent and links a dimethylallyl moiety from dimethylallyl monophosphate (DMAP) to the flavin N5 and C6 atoms of FMN.</text>
</comment>
<keyword evidence="8" id="KW-0456">Lyase</keyword>
<keyword evidence="2 5" id="KW-0285">Flavoprotein</keyword>
<evidence type="ECO:0000256" key="5">
    <source>
        <dbReference type="HAMAP-Rule" id="MF_01984"/>
    </source>
</evidence>
<protein>
    <recommendedName>
        <fullName evidence="5">Flavin prenyltransferase UbiX</fullName>
        <ecNumber evidence="5">2.5.1.129</ecNumber>
    </recommendedName>
</protein>
<feature type="binding site" evidence="5">
    <location>
        <position position="192"/>
    </location>
    <ligand>
        <name>dimethylallyl phosphate</name>
        <dbReference type="ChEBI" id="CHEBI:88052"/>
    </ligand>
</feature>
<evidence type="ECO:0000256" key="4">
    <source>
        <dbReference type="ARBA" id="ARBA00022679"/>
    </source>
</evidence>
<organism evidence="8 9">
    <name type="scientific">Engelhardtia mirabilis</name>
    <dbReference type="NCBI Taxonomy" id="2528011"/>
    <lineage>
        <taxon>Bacteria</taxon>
        <taxon>Pseudomonadati</taxon>
        <taxon>Planctomycetota</taxon>
        <taxon>Planctomycetia</taxon>
        <taxon>Planctomycetia incertae sedis</taxon>
        <taxon>Engelhardtia</taxon>
    </lineage>
</organism>
<evidence type="ECO:0000256" key="1">
    <source>
        <dbReference type="ARBA" id="ARBA00022602"/>
    </source>
</evidence>
<evidence type="ECO:0000259" key="7">
    <source>
        <dbReference type="Pfam" id="PF02441"/>
    </source>
</evidence>
<dbReference type="GO" id="GO:0016829">
    <property type="term" value="F:lyase activity"/>
    <property type="evidence" value="ECO:0007669"/>
    <property type="project" value="UniProtKB-KW"/>
</dbReference>